<evidence type="ECO:0000256" key="1">
    <source>
        <dbReference type="ARBA" id="ARBA00022614"/>
    </source>
</evidence>
<keyword evidence="2 6" id="KW-0732">Signal</keyword>
<accession>C3XPC3</accession>
<feature type="signal peptide" evidence="6">
    <location>
        <begin position="1"/>
        <end position="21"/>
    </location>
</feature>
<evidence type="ECO:0000256" key="4">
    <source>
        <dbReference type="SAM" id="MobiDB-lite"/>
    </source>
</evidence>
<evidence type="ECO:0008006" key="8">
    <source>
        <dbReference type="Google" id="ProtNLM"/>
    </source>
</evidence>
<dbReference type="InterPro" id="IPR001611">
    <property type="entry name" value="Leu-rich_rpt"/>
</dbReference>
<dbReference type="InterPro" id="IPR050541">
    <property type="entry name" value="LRR_TM_domain-containing"/>
</dbReference>
<dbReference type="AlphaFoldDB" id="C3XPC3"/>
<dbReference type="InterPro" id="IPR032675">
    <property type="entry name" value="LRR_dom_sf"/>
</dbReference>
<proteinExistence type="predicted"/>
<keyword evidence="3" id="KW-0677">Repeat</keyword>
<protein>
    <recommendedName>
        <fullName evidence="8">LRRCT domain-containing protein</fullName>
    </recommendedName>
</protein>
<feature type="compositionally biased region" description="Polar residues" evidence="4">
    <location>
        <begin position="282"/>
        <end position="296"/>
    </location>
</feature>
<dbReference type="PANTHER" id="PTHR24369:SF210">
    <property type="entry name" value="CHAOPTIN-RELATED"/>
    <property type="match status" value="1"/>
</dbReference>
<evidence type="ECO:0000256" key="3">
    <source>
        <dbReference type="ARBA" id="ARBA00022737"/>
    </source>
</evidence>
<evidence type="ECO:0000256" key="6">
    <source>
        <dbReference type="SAM" id="SignalP"/>
    </source>
</evidence>
<feature type="chain" id="PRO_5002934587" description="LRRCT domain-containing protein" evidence="6">
    <location>
        <begin position="22"/>
        <end position="507"/>
    </location>
</feature>
<dbReference type="SUPFAM" id="SSF52058">
    <property type="entry name" value="L domain-like"/>
    <property type="match status" value="1"/>
</dbReference>
<reference evidence="7" key="1">
    <citation type="journal article" date="2008" name="Nature">
        <title>The amphioxus genome and the evolution of the chordate karyotype.</title>
        <authorList>
            <consortium name="US DOE Joint Genome Institute (JGI-PGF)"/>
            <person name="Putnam N.H."/>
            <person name="Butts T."/>
            <person name="Ferrier D.E.K."/>
            <person name="Furlong R.F."/>
            <person name="Hellsten U."/>
            <person name="Kawashima T."/>
            <person name="Robinson-Rechavi M."/>
            <person name="Shoguchi E."/>
            <person name="Terry A."/>
            <person name="Yu J.-K."/>
            <person name="Benito-Gutierrez E.L."/>
            <person name="Dubchak I."/>
            <person name="Garcia-Fernandez J."/>
            <person name="Gibson-Brown J.J."/>
            <person name="Grigoriev I.V."/>
            <person name="Horton A.C."/>
            <person name="de Jong P.J."/>
            <person name="Jurka J."/>
            <person name="Kapitonov V.V."/>
            <person name="Kohara Y."/>
            <person name="Kuroki Y."/>
            <person name="Lindquist E."/>
            <person name="Lucas S."/>
            <person name="Osoegawa K."/>
            <person name="Pennacchio L.A."/>
            <person name="Salamov A.A."/>
            <person name="Satou Y."/>
            <person name="Sauka-Spengler T."/>
            <person name="Schmutz J."/>
            <person name="Shin-I T."/>
            <person name="Toyoda A."/>
            <person name="Bronner-Fraser M."/>
            <person name="Fujiyama A."/>
            <person name="Holland L.Z."/>
            <person name="Holland P.W.H."/>
            <person name="Satoh N."/>
            <person name="Rokhsar D.S."/>
        </authorList>
    </citation>
    <scope>NUCLEOTIDE SEQUENCE [LARGE SCALE GENOMIC DNA]</scope>
    <source>
        <strain evidence="7">S238N-H82</strain>
        <tissue evidence="7">Testes</tissue>
    </source>
</reference>
<name>C3XPC3_BRAFL</name>
<keyword evidence="1" id="KW-0433">Leucine-rich repeat</keyword>
<feature type="transmembrane region" description="Helical" evidence="5">
    <location>
        <begin position="308"/>
        <end position="326"/>
    </location>
</feature>
<evidence type="ECO:0000256" key="5">
    <source>
        <dbReference type="SAM" id="Phobius"/>
    </source>
</evidence>
<keyword evidence="5" id="KW-0472">Membrane</keyword>
<evidence type="ECO:0000256" key="2">
    <source>
        <dbReference type="ARBA" id="ARBA00022729"/>
    </source>
</evidence>
<organism evidence="7">
    <name type="scientific">Branchiostoma floridae</name>
    <name type="common">Florida lancelet</name>
    <name type="synonym">Amphioxus</name>
    <dbReference type="NCBI Taxonomy" id="7739"/>
    <lineage>
        <taxon>Eukaryota</taxon>
        <taxon>Metazoa</taxon>
        <taxon>Chordata</taxon>
        <taxon>Cephalochordata</taxon>
        <taxon>Leptocardii</taxon>
        <taxon>Amphioxiformes</taxon>
        <taxon>Branchiostomatidae</taxon>
        <taxon>Branchiostoma</taxon>
    </lineage>
</organism>
<dbReference type="STRING" id="7739.C3XPC3"/>
<keyword evidence="5" id="KW-0812">Transmembrane</keyword>
<dbReference type="Gene3D" id="3.80.10.10">
    <property type="entry name" value="Ribonuclease Inhibitor"/>
    <property type="match status" value="1"/>
</dbReference>
<gene>
    <name evidence="7" type="ORF">BRAFLDRAFT_85326</name>
</gene>
<dbReference type="Pfam" id="PF13855">
    <property type="entry name" value="LRR_8"/>
    <property type="match status" value="1"/>
</dbReference>
<dbReference type="InParanoid" id="C3XPC3"/>
<dbReference type="PANTHER" id="PTHR24369">
    <property type="entry name" value="ANTIGEN BSP, PUTATIVE-RELATED"/>
    <property type="match status" value="1"/>
</dbReference>
<keyword evidence="5" id="KW-1133">Transmembrane helix</keyword>
<sequence>MAVSGFLLLVAFGSCLLGCSSLPCVVEKRKPFFSVGIRSAVYCNRLGLATWPSDVPSNAERLELVENNIRNVSSFPPLPYLYSLDLSYNSIESVSWMSLRALPALEDFSLQGNRLKYVQLDTVIAHLPKLSHVNLSGNKLTSFSKHALGWPHVNVVINENPFHCDCELSWLIDKLACLEGCKWGPRQACCSSCAACFIVLTGRFQCTSPSQLRRRLLSTLSTHMTDCGPTTEPAKTELPSVENGTFLISDSKTVPTQTQLWMNVSTTESYLQDCSAGVPTRANQTSPYNVTSPTESTDIEDKKEEKHTVRYIVIFLTVAFVAYIVSRTITLCYNRRDLANNVGIDHHSFPLRRLRHLVPPIENTLYHGHVAGGSNHGPPVAPEMTRTSTLENSLHRNTGTSTQDSNHGPPVAQEITSTLPLVNSPHQSTGISTQELNHGQLVDSGECRSTPLENSANELYQETASVSNNAEHYATSNLTTTAIDALYTCEAPTASLPGLRFVRKLVD</sequence>
<feature type="region of interest" description="Disordered" evidence="4">
    <location>
        <begin position="282"/>
        <end position="301"/>
    </location>
</feature>
<evidence type="ECO:0000313" key="7">
    <source>
        <dbReference type="EMBL" id="EEN69794.1"/>
    </source>
</evidence>
<feature type="region of interest" description="Disordered" evidence="4">
    <location>
        <begin position="394"/>
        <end position="413"/>
    </location>
</feature>
<feature type="compositionally biased region" description="Polar residues" evidence="4">
    <location>
        <begin position="394"/>
        <end position="406"/>
    </location>
</feature>
<dbReference type="eggNOG" id="KOG4237">
    <property type="taxonomic scope" value="Eukaryota"/>
</dbReference>
<dbReference type="EMBL" id="GG666451">
    <property type="protein sequence ID" value="EEN69794.1"/>
    <property type="molecule type" value="Genomic_DNA"/>
</dbReference>